<gene>
    <name evidence="9" type="ORF">NX784_10285</name>
</gene>
<evidence type="ECO:0000256" key="6">
    <source>
        <dbReference type="ARBA" id="ARBA00039970"/>
    </source>
</evidence>
<keyword evidence="5" id="KW-0067">ATP-binding</keyword>
<evidence type="ECO:0000256" key="1">
    <source>
        <dbReference type="ARBA" id="ARBA00004496"/>
    </source>
</evidence>
<evidence type="ECO:0000256" key="4">
    <source>
        <dbReference type="ARBA" id="ARBA00022741"/>
    </source>
</evidence>
<evidence type="ECO:0000256" key="3">
    <source>
        <dbReference type="ARBA" id="ARBA00022490"/>
    </source>
</evidence>
<evidence type="ECO:0000256" key="7">
    <source>
        <dbReference type="SAM" id="MobiDB-lite"/>
    </source>
</evidence>
<evidence type="ECO:0000256" key="2">
    <source>
        <dbReference type="ARBA" id="ARBA00010393"/>
    </source>
</evidence>
<dbReference type="PANTHER" id="PTHR30473:SF1">
    <property type="entry name" value="PHOH-LIKE PROTEIN"/>
    <property type="match status" value="1"/>
</dbReference>
<sequence length="367" mass="40459">MKTPTPPSYFIPEPLDNTRLAHLCGPLDENLRQISAALDVTIFRRGEKFIVSGTNAERAVELLERFYAVADKVVPIEEVQLALVEQRAGLKPKTADAETPPKEPGAAVTEEADKGDGAAEDDEDLVSPMLKTRRHDLRGRTPHQIQYLKAVLEHDISFGIGPAGTGKTYLAVACAVDALERDAVKRIILTRPAVEAGERLGFLPGDFAQKVDPYLRPLYDALYDLLGFDRTQKLFEKQVIEIAPLAFMRGRTLNHAFVILDEAQNTTVEQMKMFLTRIGFGSKAVVTGDVTQVDLHKTQRSGLVDAMHVLKDVRGIAFTQFSSADVVRHPMVARIVDAYEKAASMQELGALPGTLNKPATRHVRKKA</sequence>
<accession>A0ABT1ZPZ2</accession>
<evidence type="ECO:0000256" key="5">
    <source>
        <dbReference type="ARBA" id="ARBA00022840"/>
    </source>
</evidence>
<feature type="domain" description="PhoH-like protein" evidence="8">
    <location>
        <begin position="137"/>
        <end position="340"/>
    </location>
</feature>
<dbReference type="Proteomes" id="UP001204151">
    <property type="component" value="Unassembled WGS sequence"/>
</dbReference>
<organism evidence="9 10">
    <name type="scientific">Massilia pinisoli</name>
    <dbReference type="NCBI Taxonomy" id="1772194"/>
    <lineage>
        <taxon>Bacteria</taxon>
        <taxon>Pseudomonadati</taxon>
        <taxon>Pseudomonadota</taxon>
        <taxon>Betaproteobacteria</taxon>
        <taxon>Burkholderiales</taxon>
        <taxon>Oxalobacteraceae</taxon>
        <taxon>Telluria group</taxon>
        <taxon>Massilia</taxon>
    </lineage>
</organism>
<dbReference type="Pfam" id="PF02562">
    <property type="entry name" value="PhoH"/>
    <property type="match status" value="1"/>
</dbReference>
<name>A0ABT1ZPZ2_9BURK</name>
<evidence type="ECO:0000313" key="10">
    <source>
        <dbReference type="Proteomes" id="UP001204151"/>
    </source>
</evidence>
<keyword evidence="4" id="KW-0547">Nucleotide-binding</keyword>
<comment type="caution">
    <text evidence="9">The sequence shown here is derived from an EMBL/GenBank/DDBJ whole genome shotgun (WGS) entry which is preliminary data.</text>
</comment>
<proteinExistence type="inferred from homology"/>
<dbReference type="PANTHER" id="PTHR30473">
    <property type="entry name" value="PROTEIN PHOH"/>
    <property type="match status" value="1"/>
</dbReference>
<reference evidence="9 10" key="1">
    <citation type="submission" date="2022-08" db="EMBL/GenBank/DDBJ databases">
        <title>Reclassification of Massilia species as members of the genera Telluria, Duganella, Pseudoduganella, Mokoshia gen. nov. and Zemynaea gen. nov. using orthogonal and non-orthogonal genome-based approaches.</title>
        <authorList>
            <person name="Bowman J.P."/>
        </authorList>
    </citation>
    <scope>NUCLEOTIDE SEQUENCE [LARGE SCALE GENOMIC DNA]</scope>
    <source>
        <strain evidence="9 10">JCM 31316</strain>
    </source>
</reference>
<keyword evidence="10" id="KW-1185">Reference proteome</keyword>
<evidence type="ECO:0000313" key="9">
    <source>
        <dbReference type="EMBL" id="MCS0581980.1"/>
    </source>
</evidence>
<dbReference type="InterPro" id="IPR027417">
    <property type="entry name" value="P-loop_NTPase"/>
</dbReference>
<evidence type="ECO:0000259" key="8">
    <source>
        <dbReference type="Pfam" id="PF02562"/>
    </source>
</evidence>
<comment type="similarity">
    <text evidence="2">Belongs to the PhoH family.</text>
</comment>
<dbReference type="RefSeq" id="WP_258816554.1">
    <property type="nucleotide sequence ID" value="NZ_JANUGW010000006.1"/>
</dbReference>
<dbReference type="EMBL" id="JANUGW010000006">
    <property type="protein sequence ID" value="MCS0581980.1"/>
    <property type="molecule type" value="Genomic_DNA"/>
</dbReference>
<feature type="region of interest" description="Disordered" evidence="7">
    <location>
        <begin position="90"/>
        <end position="122"/>
    </location>
</feature>
<comment type="subcellular location">
    <subcellularLocation>
        <location evidence="1">Cytoplasm</location>
    </subcellularLocation>
</comment>
<dbReference type="InterPro" id="IPR003714">
    <property type="entry name" value="PhoH"/>
</dbReference>
<keyword evidence="3" id="KW-0963">Cytoplasm</keyword>
<dbReference type="InterPro" id="IPR051451">
    <property type="entry name" value="PhoH2-like"/>
</dbReference>
<dbReference type="Gene3D" id="3.40.50.300">
    <property type="entry name" value="P-loop containing nucleotide triphosphate hydrolases"/>
    <property type="match status" value="1"/>
</dbReference>
<dbReference type="SUPFAM" id="SSF52540">
    <property type="entry name" value="P-loop containing nucleoside triphosphate hydrolases"/>
    <property type="match status" value="1"/>
</dbReference>
<protein>
    <recommendedName>
        <fullName evidence="6">PhoH-like protein</fullName>
    </recommendedName>
</protein>